<accession>A0A2X0UEH7</accession>
<feature type="transmembrane region" description="Helical" evidence="1">
    <location>
        <begin position="73"/>
        <end position="98"/>
    </location>
</feature>
<organism evidence="2 3">
    <name type="scientific">Schaalia odontolytica</name>
    <dbReference type="NCBI Taxonomy" id="1660"/>
    <lineage>
        <taxon>Bacteria</taxon>
        <taxon>Bacillati</taxon>
        <taxon>Actinomycetota</taxon>
        <taxon>Actinomycetes</taxon>
        <taxon>Actinomycetales</taxon>
        <taxon>Actinomycetaceae</taxon>
        <taxon>Schaalia</taxon>
    </lineage>
</organism>
<dbReference type="AlphaFoldDB" id="A0A2X0UEH7"/>
<feature type="transmembrane region" description="Helical" evidence="1">
    <location>
        <begin position="185"/>
        <end position="202"/>
    </location>
</feature>
<name>A0A2X0UEH7_9ACTO</name>
<dbReference type="InterPro" id="IPR011397">
    <property type="entry name" value="YhfC"/>
</dbReference>
<dbReference type="EMBL" id="UAPR01000003">
    <property type="protein sequence ID" value="SPT55548.1"/>
    <property type="molecule type" value="Genomic_DNA"/>
</dbReference>
<sequence length="272" mass="28298">MVSTASLVSMGVSALAALVLPIVILVAARRRWRFSLWSAAVGALVFVVFALILEGGVHALVFSAFPNLASKPVLYTIYGALAAGVFEEVGRVCGFAVLRASDRRPDDVGRALGSGIGHGGIEAILLVGVSMVSSLVTSVSIINAGASEAFLAGLPDAQRDTVARQFDSLINAPAPFYLLSIGERAIAIALHITLAVLVWMAFTGRIRRWWILGAILAHALADAGAALYQSGAASVFVAQGWALIVTIVLVLAVRKLYVSTKVPLAHGGAQAS</sequence>
<feature type="transmembrane region" description="Helical" evidence="1">
    <location>
        <begin position="34"/>
        <end position="53"/>
    </location>
</feature>
<keyword evidence="1" id="KW-1133">Transmembrane helix</keyword>
<feature type="transmembrane region" description="Helical" evidence="1">
    <location>
        <begin position="209"/>
        <end position="228"/>
    </location>
</feature>
<evidence type="ECO:0000313" key="2">
    <source>
        <dbReference type="EMBL" id="SPT55548.1"/>
    </source>
</evidence>
<evidence type="ECO:0000313" key="3">
    <source>
        <dbReference type="Proteomes" id="UP000250192"/>
    </source>
</evidence>
<dbReference type="GeneID" id="93758678"/>
<proteinExistence type="predicted"/>
<gene>
    <name evidence="2" type="ORF">NCTC9935_01054</name>
</gene>
<feature type="transmembrane region" description="Helical" evidence="1">
    <location>
        <begin position="234"/>
        <end position="253"/>
    </location>
</feature>
<protein>
    <submittedName>
        <fullName evidence="2">Predicted membrane protein</fullName>
    </submittedName>
</protein>
<dbReference type="Proteomes" id="UP000250192">
    <property type="component" value="Unassembled WGS sequence"/>
</dbReference>
<reference evidence="2 3" key="1">
    <citation type="submission" date="2018-06" db="EMBL/GenBank/DDBJ databases">
        <authorList>
            <consortium name="Pathogen Informatics"/>
            <person name="Doyle S."/>
        </authorList>
    </citation>
    <scope>NUCLEOTIDE SEQUENCE [LARGE SCALE GENOMIC DNA]</scope>
    <source>
        <strain evidence="2 3">NCTC9935</strain>
    </source>
</reference>
<dbReference type="PIRSF" id="PIRSF033101">
    <property type="entry name" value="UCP033101"/>
    <property type="match status" value="1"/>
</dbReference>
<dbReference type="Pfam" id="PF10086">
    <property type="entry name" value="YhfC"/>
    <property type="match status" value="1"/>
</dbReference>
<evidence type="ECO:0000256" key="1">
    <source>
        <dbReference type="SAM" id="Phobius"/>
    </source>
</evidence>
<feature type="transmembrane region" description="Helical" evidence="1">
    <location>
        <begin position="6"/>
        <end position="27"/>
    </location>
</feature>
<feature type="transmembrane region" description="Helical" evidence="1">
    <location>
        <begin position="119"/>
        <end position="142"/>
    </location>
</feature>
<dbReference type="RefSeq" id="WP_245907672.1">
    <property type="nucleotide sequence ID" value="NZ_CBDERX010000003.1"/>
</dbReference>
<keyword evidence="1" id="KW-0472">Membrane</keyword>
<keyword evidence="1" id="KW-0812">Transmembrane</keyword>
<keyword evidence="3" id="KW-1185">Reference proteome</keyword>